<comment type="caution">
    <text evidence="1">The sequence shown here is derived from an EMBL/GenBank/DDBJ whole genome shotgun (WGS) entry which is preliminary data.</text>
</comment>
<accession>A0ACB5TP24</accession>
<dbReference type="EMBL" id="BSXV01000909">
    <property type="protein sequence ID" value="GME91083.1"/>
    <property type="molecule type" value="Genomic_DNA"/>
</dbReference>
<gene>
    <name evidence="1" type="ORF">Cboi01_000214700</name>
</gene>
<sequence length="309" mass="36050">MSLEELIPKFKFIKLLNSDSQFKNISLLGKINDKDAIITIEKSHFSFNNDDDDDEISNFINNNITDILQITNNDVYYWGLNLLKQDLNKNPSSKLNLIYPATETHLKKFNKGKIHIINETPILYLKIVEPYIKTMKGKRLEWVKNILYKDAEKESVIFRNNDFVLIPDMKWDGKNLETLYLVAIVLRDDISSIRDLNESHIDYLINIQETIKSQVVNFYSKDNENSIISKDKLRIFVHYQPSYYHFHIHVVNTSFPGIGETINCGRAILLSDIIENLKFLGPKGYLNRSITYGLNDNHDLWELGLKNYV</sequence>
<keyword evidence="2" id="KW-1185">Reference proteome</keyword>
<evidence type="ECO:0000313" key="2">
    <source>
        <dbReference type="Proteomes" id="UP001165101"/>
    </source>
</evidence>
<evidence type="ECO:0000313" key="1">
    <source>
        <dbReference type="EMBL" id="GME91083.1"/>
    </source>
</evidence>
<dbReference type="Proteomes" id="UP001165101">
    <property type="component" value="Unassembled WGS sequence"/>
</dbReference>
<proteinExistence type="predicted"/>
<reference evidence="1" key="1">
    <citation type="submission" date="2023-04" db="EMBL/GenBank/DDBJ databases">
        <title>Candida boidinii NBRC 1967.</title>
        <authorList>
            <person name="Ichikawa N."/>
            <person name="Sato H."/>
            <person name="Tonouchi N."/>
        </authorList>
    </citation>
    <scope>NUCLEOTIDE SEQUENCE</scope>
    <source>
        <strain evidence="1">NBRC 1967</strain>
    </source>
</reference>
<name>A0ACB5TP24_CANBO</name>
<protein>
    <submittedName>
        <fullName evidence="1">Unnamed protein product</fullName>
    </submittedName>
</protein>
<organism evidence="1 2">
    <name type="scientific">Candida boidinii</name>
    <name type="common">Yeast</name>
    <dbReference type="NCBI Taxonomy" id="5477"/>
    <lineage>
        <taxon>Eukaryota</taxon>
        <taxon>Fungi</taxon>
        <taxon>Dikarya</taxon>
        <taxon>Ascomycota</taxon>
        <taxon>Saccharomycotina</taxon>
        <taxon>Pichiomycetes</taxon>
        <taxon>Pichiales</taxon>
        <taxon>Pichiaceae</taxon>
        <taxon>Ogataea</taxon>
        <taxon>Ogataea/Candida clade</taxon>
    </lineage>
</organism>